<dbReference type="Gene3D" id="2.60.120.260">
    <property type="entry name" value="Galactose-binding domain-like"/>
    <property type="match status" value="1"/>
</dbReference>
<evidence type="ECO:0000256" key="2">
    <source>
        <dbReference type="ARBA" id="ARBA00023295"/>
    </source>
</evidence>
<accession>A0A284SB63</accession>
<reference evidence="5" key="1">
    <citation type="journal article" date="2017" name="Nat. Ecol. Evol.">
        <title>Genome expansion and lineage-specific genetic innovations in the forest pathogenic fungi Armillaria.</title>
        <authorList>
            <person name="Sipos G."/>
            <person name="Prasanna A.N."/>
            <person name="Walter M.C."/>
            <person name="O'Connor E."/>
            <person name="Balint B."/>
            <person name="Krizsan K."/>
            <person name="Kiss B."/>
            <person name="Hess J."/>
            <person name="Varga T."/>
            <person name="Slot J."/>
            <person name="Riley R."/>
            <person name="Boka B."/>
            <person name="Rigling D."/>
            <person name="Barry K."/>
            <person name="Lee J."/>
            <person name="Mihaltcheva S."/>
            <person name="LaButti K."/>
            <person name="Lipzen A."/>
            <person name="Waldron R."/>
            <person name="Moloney N.M."/>
            <person name="Sperisen C."/>
            <person name="Kredics L."/>
            <person name="Vagvoelgyi C."/>
            <person name="Patrignani A."/>
            <person name="Fitzpatrick D."/>
            <person name="Nagy I."/>
            <person name="Doyle S."/>
            <person name="Anderson J.B."/>
            <person name="Grigoriev I.V."/>
            <person name="Gueldener U."/>
            <person name="Muensterkoetter M."/>
            <person name="Nagy L.G."/>
        </authorList>
    </citation>
    <scope>NUCLEOTIDE SEQUENCE [LARGE SCALE GENOMIC DNA]</scope>
    <source>
        <strain evidence="5">C18/9</strain>
    </source>
</reference>
<dbReference type="OMA" id="QPRWTED"/>
<dbReference type="InterPro" id="IPR008979">
    <property type="entry name" value="Galactose-bd-like_sf"/>
</dbReference>
<dbReference type="EMBL" id="FUEG01000055">
    <property type="protein sequence ID" value="SJL18216.1"/>
    <property type="molecule type" value="Genomic_DNA"/>
</dbReference>
<dbReference type="Proteomes" id="UP000219338">
    <property type="component" value="Unassembled WGS sequence"/>
</dbReference>
<dbReference type="GO" id="GO:0004565">
    <property type="term" value="F:beta-galactosidase activity"/>
    <property type="evidence" value="ECO:0007669"/>
    <property type="project" value="UniProtKB-ARBA"/>
</dbReference>
<proteinExistence type="predicted"/>
<dbReference type="SUPFAM" id="SSF49785">
    <property type="entry name" value="Galactose-binding domain-like"/>
    <property type="match status" value="2"/>
</dbReference>
<evidence type="ECO:0000313" key="5">
    <source>
        <dbReference type="Proteomes" id="UP000219338"/>
    </source>
</evidence>
<dbReference type="STRING" id="47428.A0A284SB63"/>
<evidence type="ECO:0000259" key="3">
    <source>
        <dbReference type="Pfam" id="PF13364"/>
    </source>
</evidence>
<keyword evidence="2" id="KW-0326">Glycosidase</keyword>
<dbReference type="InterPro" id="IPR025300">
    <property type="entry name" value="BetaGal_jelly_roll_dom"/>
</dbReference>
<sequence>MYSIASSTNNRNILEETDDVFLFPEGAVSPGDNIITVVQDNMGLNETASNPDFSKGPRGIHGFQLNSGKFTHWRVQGKIGGYTKWVPPPIPVAYSTVFNEGGLYGERKGWHLPGFDTSSWESRDLNHGLPKSAAGVGFFVTTFDLHIPEGFDVPMSFNFNEPLGQPYQAYLFVNGWMMGKRVGNLGPQAKFPVHQGILDYSGTNTVAVALWAMEANATIIPDLQLSVDAVYD</sequence>
<feature type="domain" description="Beta-galactosidase jelly roll" evidence="3">
    <location>
        <begin position="104"/>
        <end position="215"/>
    </location>
</feature>
<protein>
    <recommendedName>
        <fullName evidence="3">Beta-galactosidase jelly roll domain-containing protein</fullName>
    </recommendedName>
</protein>
<keyword evidence="5" id="KW-1185">Reference proteome</keyword>
<evidence type="ECO:0000256" key="1">
    <source>
        <dbReference type="ARBA" id="ARBA00022801"/>
    </source>
</evidence>
<keyword evidence="1" id="KW-0378">Hydrolase</keyword>
<organism evidence="4 5">
    <name type="scientific">Armillaria ostoyae</name>
    <name type="common">Armillaria root rot fungus</name>
    <dbReference type="NCBI Taxonomy" id="47428"/>
    <lineage>
        <taxon>Eukaryota</taxon>
        <taxon>Fungi</taxon>
        <taxon>Dikarya</taxon>
        <taxon>Basidiomycota</taxon>
        <taxon>Agaricomycotina</taxon>
        <taxon>Agaricomycetes</taxon>
        <taxon>Agaricomycetidae</taxon>
        <taxon>Agaricales</taxon>
        <taxon>Marasmiineae</taxon>
        <taxon>Physalacriaceae</taxon>
        <taxon>Armillaria</taxon>
    </lineage>
</organism>
<dbReference type="OrthoDB" id="1657402at2759"/>
<name>A0A284SB63_ARMOS</name>
<gene>
    <name evidence="4" type="ORF">ARMOST_21794</name>
</gene>
<dbReference type="AlphaFoldDB" id="A0A284SB63"/>
<dbReference type="Pfam" id="PF13364">
    <property type="entry name" value="BetaGal_ABD2"/>
    <property type="match status" value="1"/>
</dbReference>
<evidence type="ECO:0000313" key="4">
    <source>
        <dbReference type="EMBL" id="SJL18216.1"/>
    </source>
</evidence>